<dbReference type="PROSITE" id="PS51186">
    <property type="entry name" value="GNAT"/>
    <property type="match status" value="1"/>
</dbReference>
<keyword evidence="3" id="KW-1185">Reference proteome</keyword>
<sequence>MKSPKRQASPACTSVIEVIAEPHLTAADEARIAEILRQSFPTDYQGRSFFQQRPHMRLVWREGRVLSHMSLFLRAIRVGDRVVDVIGVGDVATAAEARGRGHATALLDRCKTVANSSRARFVILFGDRALYDRAGFLPAANPFRHCQMVGARTGDIVEGASPFLRVLPLMDAPWPEDEQVDFLGHLF</sequence>
<organism evidence="2 3">
    <name type="scientific">Antarctobacter heliothermus</name>
    <dbReference type="NCBI Taxonomy" id="74033"/>
    <lineage>
        <taxon>Bacteria</taxon>
        <taxon>Pseudomonadati</taxon>
        <taxon>Pseudomonadota</taxon>
        <taxon>Alphaproteobacteria</taxon>
        <taxon>Rhodobacterales</taxon>
        <taxon>Roseobacteraceae</taxon>
        <taxon>Antarctobacter</taxon>
    </lineage>
</organism>
<evidence type="ECO:0000313" key="3">
    <source>
        <dbReference type="Proteomes" id="UP000203589"/>
    </source>
</evidence>
<dbReference type="KEGG" id="aht:ANTHELSMS3_01085"/>
<name>A0A222E0T2_9RHOB</name>
<dbReference type="GO" id="GO:0016747">
    <property type="term" value="F:acyltransferase activity, transferring groups other than amino-acyl groups"/>
    <property type="evidence" value="ECO:0007669"/>
    <property type="project" value="InterPro"/>
</dbReference>
<protein>
    <submittedName>
        <fullName evidence="2">Acetyltransferase (GNAT) domain protein</fullName>
    </submittedName>
</protein>
<proteinExistence type="predicted"/>
<evidence type="ECO:0000313" key="2">
    <source>
        <dbReference type="EMBL" id="ASP19800.1"/>
    </source>
</evidence>
<evidence type="ECO:0000259" key="1">
    <source>
        <dbReference type="PROSITE" id="PS51186"/>
    </source>
</evidence>
<dbReference type="AlphaFoldDB" id="A0A222E0T2"/>
<dbReference type="Pfam" id="PF13527">
    <property type="entry name" value="Acetyltransf_9"/>
    <property type="match status" value="1"/>
</dbReference>
<dbReference type="EMBL" id="CP022540">
    <property type="protein sequence ID" value="ASP19800.1"/>
    <property type="molecule type" value="Genomic_DNA"/>
</dbReference>
<dbReference type="SUPFAM" id="SSF55729">
    <property type="entry name" value="Acyl-CoA N-acyltransferases (Nat)"/>
    <property type="match status" value="1"/>
</dbReference>
<gene>
    <name evidence="2" type="ORF">ANTHELSMS3_01085</name>
</gene>
<keyword evidence="2" id="KW-0808">Transferase</keyword>
<dbReference type="InterPro" id="IPR000182">
    <property type="entry name" value="GNAT_dom"/>
</dbReference>
<dbReference type="InterPro" id="IPR016181">
    <property type="entry name" value="Acyl_CoA_acyltransferase"/>
</dbReference>
<dbReference type="Gene3D" id="3.40.630.30">
    <property type="match status" value="1"/>
</dbReference>
<feature type="domain" description="N-acetyltransferase" evidence="1">
    <location>
        <begin position="19"/>
        <end position="155"/>
    </location>
</feature>
<dbReference type="Proteomes" id="UP000203589">
    <property type="component" value="Chromosome"/>
</dbReference>
<reference evidence="2 3" key="1">
    <citation type="submission" date="2017-07" db="EMBL/GenBank/DDBJ databases">
        <title>Genome Sequence of Antarctobacter heliothermus Strain SMS3 Isolated from a culture of the Diatom Skeletonema marinoi.</title>
        <authorList>
            <person name="Topel M."/>
            <person name="Pinder M.I.M."/>
            <person name="Johansson O.N."/>
            <person name="Kourtchenko O."/>
            <person name="Godhe A."/>
            <person name="Clarke A.K."/>
        </authorList>
    </citation>
    <scope>NUCLEOTIDE SEQUENCE [LARGE SCALE GENOMIC DNA]</scope>
    <source>
        <strain evidence="2 3">SMS3</strain>
    </source>
</reference>
<accession>A0A222E0T2</accession>